<feature type="domain" description="Conserved hypothetical protein CHP02679 N terminus" evidence="2">
    <location>
        <begin position="37"/>
        <end position="241"/>
    </location>
</feature>
<dbReference type="InterPro" id="IPR024466">
    <property type="entry name" value="CHP02679_N"/>
</dbReference>
<dbReference type="Pfam" id="PF11796">
    <property type="entry name" value="DUF3323"/>
    <property type="match status" value="1"/>
</dbReference>
<gene>
    <name evidence="3" type="ORF">B0X71_03510</name>
</gene>
<evidence type="ECO:0000313" key="3">
    <source>
        <dbReference type="EMBL" id="AQQ52270.1"/>
    </source>
</evidence>
<dbReference type="InterPro" id="IPR013495">
    <property type="entry name" value="CHP02679"/>
</dbReference>
<keyword evidence="4" id="KW-1185">Reference proteome</keyword>
<dbReference type="InterPro" id="IPR024465">
    <property type="entry name" value="DUF2399"/>
</dbReference>
<dbReference type="NCBIfam" id="TIGR02679">
    <property type="entry name" value="TIGR02679 family protein"/>
    <property type="match status" value="1"/>
</dbReference>
<evidence type="ECO:0000259" key="1">
    <source>
        <dbReference type="Pfam" id="PF09664"/>
    </source>
</evidence>
<reference evidence="3 4" key="1">
    <citation type="submission" date="2017-02" db="EMBL/GenBank/DDBJ databases">
        <title>The complete genomic sequence of a novel cold adapted crude oil-degrading bacterium Planococcus qaidamina Y42.</title>
        <authorList>
            <person name="Yang R."/>
        </authorList>
    </citation>
    <scope>NUCLEOTIDE SEQUENCE [LARGE SCALE GENOMIC DNA]</scope>
    <source>
        <strain evidence="3 4">Y42</strain>
    </source>
</reference>
<dbReference type="Pfam" id="PF09664">
    <property type="entry name" value="DUF2399"/>
    <property type="match status" value="1"/>
</dbReference>
<proteinExistence type="predicted"/>
<dbReference type="Proteomes" id="UP000188184">
    <property type="component" value="Chromosome"/>
</dbReference>
<dbReference type="AlphaFoldDB" id="A0A1Q2KVP5"/>
<evidence type="ECO:0000259" key="2">
    <source>
        <dbReference type="Pfam" id="PF11796"/>
    </source>
</evidence>
<dbReference type="EMBL" id="CP019640">
    <property type="protein sequence ID" value="AQQ52270.1"/>
    <property type="molecule type" value="Genomic_DNA"/>
</dbReference>
<feature type="domain" description="DUF2399" evidence="1">
    <location>
        <begin position="263"/>
        <end position="415"/>
    </location>
</feature>
<accession>A0A1Q2KVP5</accession>
<dbReference type="RefSeq" id="WP_198038679.1">
    <property type="nucleotide sequence ID" value="NZ_CP019640.1"/>
</dbReference>
<evidence type="ECO:0000313" key="4">
    <source>
        <dbReference type="Proteomes" id="UP000188184"/>
    </source>
</evidence>
<dbReference type="KEGG" id="pmar:B0X71_03510"/>
<sequence>MNEEMIREAVRYFRSNSVYLKLFGEFRKKLESLGRTGGTVNIESYSAEELEALALFFGGLRKKKTISLIAFDKRLQETKFAGIGLPELLEAYFGEPIRSKKSVREEKREQEEAKLEELGIVHPVLASYCDYLGKRTADAQWIIRLLLTDDFTRSARLLADAANALPETYERLPMFSQRVSGNPHSFDLSGMNGKLLIHFLHFRLHGGGAPPSGTEEVNELLLQFRILRDDISNFVSFANLLGNRDGAVHPVWQAAVETESAVNMPLRELLTIDGARPAVGSDVYVIENSGVFSSLLDAVPAAPLVCTHGQFKLAGLRLLDLLMESGYHIYYAGDFDPEGVAMAVRLLERHPGRVQLWRMDAESYAAAQSPVELGDRLKKLDSITHPDVQELLLTMRKTGKAGYQEALLERMADELKEKY</sequence>
<protein>
    <submittedName>
        <fullName evidence="3">TIGR02679 family protein</fullName>
    </submittedName>
</protein>
<organism evidence="3 4">
    <name type="scientific">Planococcus lenghuensis</name>
    <dbReference type="NCBI Taxonomy" id="2213202"/>
    <lineage>
        <taxon>Bacteria</taxon>
        <taxon>Bacillati</taxon>
        <taxon>Bacillota</taxon>
        <taxon>Bacilli</taxon>
        <taxon>Bacillales</taxon>
        <taxon>Caryophanaceae</taxon>
        <taxon>Planococcus</taxon>
    </lineage>
</organism>
<name>A0A1Q2KVP5_9BACL</name>